<dbReference type="InterPro" id="IPR006553">
    <property type="entry name" value="Leu-rich_rpt_Cys-con_subtyp"/>
</dbReference>
<dbReference type="Gene3D" id="3.80.10.10">
    <property type="entry name" value="Ribonuclease Inhibitor"/>
    <property type="match status" value="1"/>
</dbReference>
<dbReference type="GO" id="GO:0031146">
    <property type="term" value="P:SCF-dependent proteasomal ubiquitin-dependent protein catabolic process"/>
    <property type="evidence" value="ECO:0007669"/>
    <property type="project" value="TreeGrafter"/>
</dbReference>
<dbReference type="CDD" id="cd22159">
    <property type="entry name" value="F-box_AtTIR1-like"/>
    <property type="match status" value="1"/>
</dbReference>
<name>A0AAD8I4G0_9APIA</name>
<evidence type="ECO:0000259" key="1">
    <source>
        <dbReference type="Pfam" id="PF12937"/>
    </source>
</evidence>
<proteinExistence type="predicted"/>
<feature type="domain" description="F-box/LRR-repeat protein 15/At3g58940/PEG3-like LRR" evidence="2">
    <location>
        <begin position="329"/>
        <end position="433"/>
    </location>
</feature>
<organism evidence="3 4">
    <name type="scientific">Heracleum sosnowskyi</name>
    <dbReference type="NCBI Taxonomy" id="360622"/>
    <lineage>
        <taxon>Eukaryota</taxon>
        <taxon>Viridiplantae</taxon>
        <taxon>Streptophyta</taxon>
        <taxon>Embryophyta</taxon>
        <taxon>Tracheophyta</taxon>
        <taxon>Spermatophyta</taxon>
        <taxon>Magnoliopsida</taxon>
        <taxon>eudicotyledons</taxon>
        <taxon>Gunneridae</taxon>
        <taxon>Pentapetalae</taxon>
        <taxon>asterids</taxon>
        <taxon>campanulids</taxon>
        <taxon>Apiales</taxon>
        <taxon>Apiaceae</taxon>
        <taxon>Apioideae</taxon>
        <taxon>apioid superclade</taxon>
        <taxon>Tordylieae</taxon>
        <taxon>Tordyliinae</taxon>
        <taxon>Heracleum</taxon>
    </lineage>
</organism>
<dbReference type="SUPFAM" id="SSF52047">
    <property type="entry name" value="RNI-like"/>
    <property type="match status" value="1"/>
</dbReference>
<dbReference type="SUPFAM" id="SSF81383">
    <property type="entry name" value="F-box domain"/>
    <property type="match status" value="1"/>
</dbReference>
<sequence>MGQCSSFHAVQIQTPTLNLKDFLNSGDGLISELPDECLALIFQSLGSGDRKACSLVCRRWFVIEGQSREKLNIKSQSSYLSVIPTLFSRFDSITKLTVRCNRTMESTLDDYALCLIARKCHKLIWIHLRGCRNVTEIGMAALGVYAKGLKKFVCGSCTFGVNGMNALLNNCSSLEELFVKSLDGLKKSGGEMIGPGVASSLKFIQLKGLDYGQCFMPLIVGSKKLRSLKLLQCSGDWDNVLKMVASRENSCLFEVYLDNVLVSDVGISALSNCLELEILHIIKIVDCTNVGIVSVLEKCRLLRKLRIDGWSTDQIGEQGLASIGKHGAKLQELVLNGVNPSLISIEAIALGCKKLERLSVCHTETVADAELSCIAAKCAALKKLQIRSCPISDEGIEAFVQGCPNLEKLIVKRCPAVTSEAEALLRLNRRSLVIDINVCELEAEAGDASVRDAGRQEDEGEVLPIVNQEVAGTANSEASSSKKGRAWASNRKFGLFGVKCFGGCL</sequence>
<dbReference type="Pfam" id="PF24758">
    <property type="entry name" value="LRR_At5g56370"/>
    <property type="match status" value="1"/>
</dbReference>
<accession>A0AAD8I4G0</accession>
<feature type="domain" description="F-box" evidence="1">
    <location>
        <begin position="30"/>
        <end position="61"/>
    </location>
</feature>
<dbReference type="SMART" id="SM00367">
    <property type="entry name" value="LRR_CC"/>
    <property type="match status" value="6"/>
</dbReference>
<dbReference type="Pfam" id="PF12937">
    <property type="entry name" value="F-box-like"/>
    <property type="match status" value="1"/>
</dbReference>
<protein>
    <submittedName>
        <fullName evidence="3">Avr9/Cf-9 rapidly elicited protein 189</fullName>
    </submittedName>
</protein>
<dbReference type="FunFam" id="3.80.10.10:FF:000449">
    <property type="entry name" value="F-box protein SKIP2"/>
    <property type="match status" value="1"/>
</dbReference>
<dbReference type="FunFam" id="1.20.1280.50:FF:000023">
    <property type="entry name" value="F-box/LRR-repeat protein 4"/>
    <property type="match status" value="1"/>
</dbReference>
<dbReference type="PANTHER" id="PTHR13318">
    <property type="entry name" value="PARTNER OF PAIRED, ISOFORM B-RELATED"/>
    <property type="match status" value="1"/>
</dbReference>
<dbReference type="Gene3D" id="1.20.1280.50">
    <property type="match status" value="1"/>
</dbReference>
<reference evidence="3" key="1">
    <citation type="submission" date="2023-02" db="EMBL/GenBank/DDBJ databases">
        <title>Genome of toxic invasive species Heracleum sosnowskyi carries increased number of genes despite the absence of recent whole-genome duplications.</title>
        <authorList>
            <person name="Schelkunov M."/>
            <person name="Shtratnikova V."/>
            <person name="Makarenko M."/>
            <person name="Klepikova A."/>
            <person name="Omelchenko D."/>
            <person name="Novikova G."/>
            <person name="Obukhova E."/>
            <person name="Bogdanov V."/>
            <person name="Penin A."/>
            <person name="Logacheva M."/>
        </authorList>
    </citation>
    <scope>NUCLEOTIDE SEQUENCE</scope>
    <source>
        <strain evidence="3">Hsosn_3</strain>
        <tissue evidence="3">Leaf</tissue>
    </source>
</reference>
<evidence type="ECO:0000259" key="2">
    <source>
        <dbReference type="Pfam" id="PF24758"/>
    </source>
</evidence>
<dbReference type="Proteomes" id="UP001237642">
    <property type="component" value="Unassembled WGS sequence"/>
</dbReference>
<dbReference type="InterPro" id="IPR036047">
    <property type="entry name" value="F-box-like_dom_sf"/>
</dbReference>
<evidence type="ECO:0000313" key="4">
    <source>
        <dbReference type="Proteomes" id="UP001237642"/>
    </source>
</evidence>
<dbReference type="InterPro" id="IPR055411">
    <property type="entry name" value="LRR_FXL15/At3g58940/PEG3-like"/>
</dbReference>
<dbReference type="InterPro" id="IPR032675">
    <property type="entry name" value="LRR_dom_sf"/>
</dbReference>
<keyword evidence="4" id="KW-1185">Reference proteome</keyword>
<evidence type="ECO:0000313" key="3">
    <source>
        <dbReference type="EMBL" id="KAK1378861.1"/>
    </source>
</evidence>
<reference evidence="3" key="2">
    <citation type="submission" date="2023-05" db="EMBL/GenBank/DDBJ databases">
        <authorList>
            <person name="Schelkunov M.I."/>
        </authorList>
    </citation>
    <scope>NUCLEOTIDE SEQUENCE</scope>
    <source>
        <strain evidence="3">Hsosn_3</strain>
        <tissue evidence="3">Leaf</tissue>
    </source>
</reference>
<dbReference type="EMBL" id="JAUIZM010000006">
    <property type="protein sequence ID" value="KAK1378861.1"/>
    <property type="molecule type" value="Genomic_DNA"/>
</dbReference>
<dbReference type="GO" id="GO:0019005">
    <property type="term" value="C:SCF ubiquitin ligase complex"/>
    <property type="evidence" value="ECO:0007669"/>
    <property type="project" value="TreeGrafter"/>
</dbReference>
<gene>
    <name evidence="3" type="ORF">POM88_025605</name>
</gene>
<dbReference type="InterPro" id="IPR001810">
    <property type="entry name" value="F-box_dom"/>
</dbReference>
<dbReference type="PANTHER" id="PTHR13318:SF92">
    <property type="entry name" value="F-BOX_LRR-REPEAT PROTEIN 8-RELATED"/>
    <property type="match status" value="1"/>
</dbReference>
<comment type="caution">
    <text evidence="3">The sequence shown here is derived from an EMBL/GenBank/DDBJ whole genome shotgun (WGS) entry which is preliminary data.</text>
</comment>
<dbReference type="AlphaFoldDB" id="A0AAD8I4G0"/>